<evidence type="ECO:0008006" key="7">
    <source>
        <dbReference type="Google" id="ProtNLM"/>
    </source>
</evidence>
<evidence type="ECO:0000259" key="4">
    <source>
        <dbReference type="Pfam" id="PF13439"/>
    </source>
</evidence>
<comment type="caution">
    <text evidence="5">The sequence shown here is derived from an EMBL/GenBank/DDBJ whole genome shotgun (WGS) entry which is preliminary data.</text>
</comment>
<name>A0A2M7T647_9ACTN</name>
<feature type="domain" description="Glycosyl transferase family 1" evidence="3">
    <location>
        <begin position="183"/>
        <end position="331"/>
    </location>
</feature>
<evidence type="ECO:0000256" key="1">
    <source>
        <dbReference type="ARBA" id="ARBA00022676"/>
    </source>
</evidence>
<accession>A0A2M7T647</accession>
<dbReference type="Proteomes" id="UP000230956">
    <property type="component" value="Unassembled WGS sequence"/>
</dbReference>
<evidence type="ECO:0000256" key="2">
    <source>
        <dbReference type="ARBA" id="ARBA00022679"/>
    </source>
</evidence>
<keyword evidence="1" id="KW-0328">Glycosyltransferase</keyword>
<dbReference type="CDD" id="cd03801">
    <property type="entry name" value="GT4_PimA-like"/>
    <property type="match status" value="1"/>
</dbReference>
<dbReference type="SUPFAM" id="SSF53756">
    <property type="entry name" value="UDP-Glycosyltransferase/glycogen phosphorylase"/>
    <property type="match status" value="1"/>
</dbReference>
<dbReference type="EMBL" id="PFNG01000214">
    <property type="protein sequence ID" value="PIZ36111.1"/>
    <property type="molecule type" value="Genomic_DNA"/>
</dbReference>
<dbReference type="Pfam" id="PF00534">
    <property type="entry name" value="Glycos_transf_1"/>
    <property type="match status" value="1"/>
</dbReference>
<dbReference type="PANTHER" id="PTHR12526:SF510">
    <property type="entry name" value="D-INOSITOL 3-PHOSPHATE GLYCOSYLTRANSFERASE"/>
    <property type="match status" value="1"/>
</dbReference>
<dbReference type="GO" id="GO:0016757">
    <property type="term" value="F:glycosyltransferase activity"/>
    <property type="evidence" value="ECO:0007669"/>
    <property type="project" value="UniProtKB-KW"/>
</dbReference>
<dbReference type="AlphaFoldDB" id="A0A2M7T647"/>
<organism evidence="5 6">
    <name type="scientific">Candidatus Aquicultor secundus</name>
    <dbReference type="NCBI Taxonomy" id="1973895"/>
    <lineage>
        <taxon>Bacteria</taxon>
        <taxon>Bacillati</taxon>
        <taxon>Actinomycetota</taxon>
        <taxon>Candidatus Aquicultoria</taxon>
        <taxon>Candidatus Aquicultorales</taxon>
        <taxon>Candidatus Aquicultoraceae</taxon>
        <taxon>Candidatus Aquicultor</taxon>
    </lineage>
</organism>
<feature type="domain" description="Glycosyltransferase subfamily 4-like N-terminal" evidence="4">
    <location>
        <begin position="18"/>
        <end position="171"/>
    </location>
</feature>
<dbReference type="RefSeq" id="WP_286677985.1">
    <property type="nucleotide sequence ID" value="NZ_MNXI01000052.1"/>
</dbReference>
<evidence type="ECO:0000313" key="6">
    <source>
        <dbReference type="Proteomes" id="UP000230956"/>
    </source>
</evidence>
<reference evidence="6" key="1">
    <citation type="submission" date="2017-09" db="EMBL/GenBank/DDBJ databases">
        <title>Depth-based differentiation of microbial function through sediment-hosted aquifers and enrichment of novel symbionts in the deep terrestrial subsurface.</title>
        <authorList>
            <person name="Probst A.J."/>
            <person name="Ladd B."/>
            <person name="Jarett J.K."/>
            <person name="Geller-Mcgrath D.E."/>
            <person name="Sieber C.M.K."/>
            <person name="Emerson J.B."/>
            <person name="Anantharaman K."/>
            <person name="Thomas B.C."/>
            <person name="Malmstrom R."/>
            <person name="Stieglmeier M."/>
            <person name="Klingl A."/>
            <person name="Woyke T."/>
            <person name="Ryan C.M."/>
            <person name="Banfield J.F."/>
        </authorList>
    </citation>
    <scope>NUCLEOTIDE SEQUENCE [LARGE SCALE GENOMIC DNA]</scope>
</reference>
<dbReference type="PANTHER" id="PTHR12526">
    <property type="entry name" value="GLYCOSYLTRANSFERASE"/>
    <property type="match status" value="1"/>
</dbReference>
<keyword evidence="2" id="KW-0808">Transferase</keyword>
<protein>
    <recommendedName>
        <fullName evidence="7">Glycosyltransferase family 1 protein</fullName>
    </recommendedName>
</protein>
<evidence type="ECO:0000259" key="3">
    <source>
        <dbReference type="Pfam" id="PF00534"/>
    </source>
</evidence>
<evidence type="ECO:0000313" key="5">
    <source>
        <dbReference type="EMBL" id="PIZ36111.1"/>
    </source>
</evidence>
<dbReference type="InterPro" id="IPR028098">
    <property type="entry name" value="Glyco_trans_4-like_N"/>
</dbReference>
<proteinExistence type="predicted"/>
<dbReference type="Gene3D" id="3.40.50.2000">
    <property type="entry name" value="Glycogen Phosphorylase B"/>
    <property type="match status" value="2"/>
</dbReference>
<dbReference type="Pfam" id="PF13439">
    <property type="entry name" value="Glyco_transf_4"/>
    <property type="match status" value="1"/>
</dbReference>
<dbReference type="InterPro" id="IPR001296">
    <property type="entry name" value="Glyco_trans_1"/>
</dbReference>
<sequence length="367" mass="40310">MIERGILYVVDETTNSMSQHVLILLKYLNRARYKPSLLISSDSYLLEHVKKLNVEYQVIPGIASANKLNSGGIAKQIDQFIEEHAVNLIHSHGYQACYVSAQVAKNRNIPHVSTVHTVDSATPKKKGFLNLPYNKIAAMPDHLIAVSEAVKHDIEGFNSASLIYNVVEADRFGETLDTEHLYRELDLKKENNLVGVITRLSPEKGTGTFLEAAAVLVKDNPNMYFIIAGDGDERPALEKQASNLGISKNVRFLGFRRDVAHILKSLDVVVIPNLAAGLPLILLEALACIKPVAVTDVPGVREAVNEEHVELIPAGNAAAIIEAVNGIRADQCKADTKAQAGHKLVIERFTIPSMMKPTESLYLEKAR</sequence>
<gene>
    <name evidence="5" type="ORF">COY37_09165</name>
</gene>